<sequence>MVTSLCVGGGQEKHRQVDVKSNKSFGFLVGWGDVSPLSVLKLATGDWPCIMRHEVRLLLIRIQRIVLLASVDKHSVRPLSRMSHNSDEVERVDVLTKQILQSLRMKRILEDRNSLRKQIHDITVRVLTG</sequence>
<gene>
    <name evidence="1" type="ORF">CEXT_191731</name>
</gene>
<name>A0AAV4NEC6_CAEEX</name>
<keyword evidence="2" id="KW-1185">Reference proteome</keyword>
<comment type="caution">
    <text evidence="1">The sequence shown here is derived from an EMBL/GenBank/DDBJ whole genome shotgun (WGS) entry which is preliminary data.</text>
</comment>
<dbReference type="AlphaFoldDB" id="A0AAV4NEC6"/>
<proteinExistence type="predicted"/>
<organism evidence="1 2">
    <name type="scientific">Caerostris extrusa</name>
    <name type="common">Bark spider</name>
    <name type="synonym">Caerostris bankana</name>
    <dbReference type="NCBI Taxonomy" id="172846"/>
    <lineage>
        <taxon>Eukaryota</taxon>
        <taxon>Metazoa</taxon>
        <taxon>Ecdysozoa</taxon>
        <taxon>Arthropoda</taxon>
        <taxon>Chelicerata</taxon>
        <taxon>Arachnida</taxon>
        <taxon>Araneae</taxon>
        <taxon>Araneomorphae</taxon>
        <taxon>Entelegynae</taxon>
        <taxon>Araneoidea</taxon>
        <taxon>Araneidae</taxon>
        <taxon>Caerostris</taxon>
    </lineage>
</organism>
<evidence type="ECO:0000313" key="2">
    <source>
        <dbReference type="Proteomes" id="UP001054945"/>
    </source>
</evidence>
<reference evidence="1 2" key="1">
    <citation type="submission" date="2021-06" db="EMBL/GenBank/DDBJ databases">
        <title>Caerostris extrusa draft genome.</title>
        <authorList>
            <person name="Kono N."/>
            <person name="Arakawa K."/>
        </authorList>
    </citation>
    <scope>NUCLEOTIDE SEQUENCE [LARGE SCALE GENOMIC DNA]</scope>
</reference>
<protein>
    <submittedName>
        <fullName evidence="1">Uncharacterized protein</fullName>
    </submittedName>
</protein>
<evidence type="ECO:0000313" key="1">
    <source>
        <dbReference type="EMBL" id="GIX83167.1"/>
    </source>
</evidence>
<dbReference type="EMBL" id="BPLR01020838">
    <property type="protein sequence ID" value="GIX83167.1"/>
    <property type="molecule type" value="Genomic_DNA"/>
</dbReference>
<dbReference type="Proteomes" id="UP001054945">
    <property type="component" value="Unassembled WGS sequence"/>
</dbReference>
<accession>A0AAV4NEC6</accession>